<dbReference type="InterPro" id="IPR023393">
    <property type="entry name" value="START-like_dom_sf"/>
</dbReference>
<gene>
    <name evidence="5" type="ORF">GCM10023333_00590</name>
</gene>
<dbReference type="PROSITE" id="PS50848">
    <property type="entry name" value="START"/>
    <property type="match status" value="1"/>
</dbReference>
<evidence type="ECO:0000259" key="4">
    <source>
        <dbReference type="PROSITE" id="PS50848"/>
    </source>
</evidence>
<dbReference type="InterPro" id="IPR005031">
    <property type="entry name" value="COQ10_START"/>
</dbReference>
<feature type="domain" description="START" evidence="4">
    <location>
        <begin position="70"/>
        <end position="212"/>
    </location>
</feature>
<organism evidence="5 6">
    <name type="scientific">Ferrimonas pelagia</name>
    <dbReference type="NCBI Taxonomy" id="1177826"/>
    <lineage>
        <taxon>Bacteria</taxon>
        <taxon>Pseudomonadati</taxon>
        <taxon>Pseudomonadota</taxon>
        <taxon>Gammaproteobacteria</taxon>
        <taxon>Alteromonadales</taxon>
        <taxon>Ferrimonadaceae</taxon>
        <taxon>Ferrimonas</taxon>
    </lineage>
</organism>
<dbReference type="PANTHER" id="PTHR19308:SF56">
    <property type="entry name" value="START DOMAIN-CONTAINING PROTEIN"/>
    <property type="match status" value="1"/>
</dbReference>
<dbReference type="PANTHER" id="PTHR19308">
    <property type="entry name" value="PHOSPHATIDYLCHOLINE TRANSFER PROTEIN"/>
    <property type="match status" value="1"/>
</dbReference>
<protein>
    <submittedName>
        <fullName evidence="5">START domain-containing protein</fullName>
    </submittedName>
</protein>
<dbReference type="InterPro" id="IPR002913">
    <property type="entry name" value="START_lipid-bd_dom"/>
</dbReference>
<dbReference type="EMBL" id="BAABJZ010000002">
    <property type="protein sequence ID" value="GAA4871651.1"/>
    <property type="molecule type" value="Genomic_DNA"/>
</dbReference>
<proteinExistence type="inferred from homology"/>
<dbReference type="Pfam" id="PF03364">
    <property type="entry name" value="Polyketide_cyc"/>
    <property type="match status" value="1"/>
</dbReference>
<accession>A0ABP9E7T9</accession>
<evidence type="ECO:0000256" key="1">
    <source>
        <dbReference type="ARBA" id="ARBA00008918"/>
    </source>
</evidence>
<dbReference type="SUPFAM" id="SSF55961">
    <property type="entry name" value="Bet v1-like"/>
    <property type="match status" value="1"/>
</dbReference>
<dbReference type="RefSeq" id="WP_345332096.1">
    <property type="nucleotide sequence ID" value="NZ_BAABJZ010000002.1"/>
</dbReference>
<dbReference type="Proteomes" id="UP001499988">
    <property type="component" value="Unassembled WGS sequence"/>
</dbReference>
<reference evidence="6" key="1">
    <citation type="journal article" date="2019" name="Int. J. Syst. Evol. Microbiol.">
        <title>The Global Catalogue of Microorganisms (GCM) 10K type strain sequencing project: providing services to taxonomists for standard genome sequencing and annotation.</title>
        <authorList>
            <consortium name="The Broad Institute Genomics Platform"/>
            <consortium name="The Broad Institute Genome Sequencing Center for Infectious Disease"/>
            <person name="Wu L."/>
            <person name="Ma J."/>
        </authorList>
    </citation>
    <scope>NUCLEOTIDE SEQUENCE [LARGE SCALE GENOMIC DNA]</scope>
    <source>
        <strain evidence="6">JCM 18401</strain>
    </source>
</reference>
<keyword evidence="2" id="KW-1277">Toxin-antitoxin system</keyword>
<name>A0ABP9E7T9_9GAMM</name>
<feature type="chain" id="PRO_5045196144" evidence="3">
    <location>
        <begin position="22"/>
        <end position="217"/>
    </location>
</feature>
<evidence type="ECO:0000313" key="6">
    <source>
        <dbReference type="Proteomes" id="UP001499988"/>
    </source>
</evidence>
<evidence type="ECO:0000256" key="3">
    <source>
        <dbReference type="SAM" id="SignalP"/>
    </source>
</evidence>
<evidence type="ECO:0000313" key="5">
    <source>
        <dbReference type="EMBL" id="GAA4871651.1"/>
    </source>
</evidence>
<comment type="similarity">
    <text evidence="1">Belongs to the ribosome association toxin RatA family.</text>
</comment>
<dbReference type="Gene3D" id="3.30.530.20">
    <property type="match status" value="1"/>
</dbReference>
<evidence type="ECO:0000256" key="2">
    <source>
        <dbReference type="ARBA" id="ARBA00022649"/>
    </source>
</evidence>
<keyword evidence="3" id="KW-0732">Signal</keyword>
<feature type="signal peptide" evidence="3">
    <location>
        <begin position="1"/>
        <end position="21"/>
    </location>
</feature>
<sequence>MVKIRQVLLTALCLLPLTTQAVRIEPASGGHWSQASQKGENRVLTRQVPGTAVKEVKLEAVINAPIEQVWTTISTVDRYPDFMPYVDAIEITAQESSERAYVYHKVDPPLVSQRDYTLLIVNEFDEQTGEYYRYWTQMNQFGPEPKRGVVRLEICDGSWALSPREDGRTDVVYWVYTDPGGSIPAWLANKANTIGLYDILKAVEKRAQDLSWQDKTE</sequence>
<dbReference type="InterPro" id="IPR051213">
    <property type="entry name" value="START_lipid_transfer"/>
</dbReference>
<keyword evidence="6" id="KW-1185">Reference proteome</keyword>
<comment type="caution">
    <text evidence="5">The sequence shown here is derived from an EMBL/GenBank/DDBJ whole genome shotgun (WGS) entry which is preliminary data.</text>
</comment>